<organism evidence="1 2">
    <name type="scientific">Parabacteroides faecalis</name>
    <dbReference type="NCBI Taxonomy" id="2924040"/>
    <lineage>
        <taxon>Bacteria</taxon>
        <taxon>Pseudomonadati</taxon>
        <taxon>Bacteroidota</taxon>
        <taxon>Bacteroidia</taxon>
        <taxon>Bacteroidales</taxon>
        <taxon>Tannerellaceae</taxon>
        <taxon>Parabacteroides</taxon>
    </lineage>
</organism>
<dbReference type="Gene3D" id="2.120.10.30">
    <property type="entry name" value="TolB, C-terminal domain"/>
    <property type="match status" value="1"/>
</dbReference>
<dbReference type="InterPro" id="IPR011042">
    <property type="entry name" value="6-blade_b-propeller_TolB-like"/>
</dbReference>
<name>A0ABT0BWT9_9BACT</name>
<dbReference type="Proteomes" id="UP001165444">
    <property type="component" value="Unassembled WGS sequence"/>
</dbReference>
<dbReference type="Pfam" id="PF17170">
    <property type="entry name" value="DUF5128"/>
    <property type="match status" value="1"/>
</dbReference>
<evidence type="ECO:0000313" key="1">
    <source>
        <dbReference type="EMBL" id="MCJ2379244.1"/>
    </source>
</evidence>
<sequence length="391" mass="45869">MKKIFLLIWCLNFFNCFSQTPIEISLDPEEIEVSDLGLGDIAESIEYIPLETKDECLIGENVYFDFDETHIIIGYYNCNTLYLFDRQGHFIRTIGTKGEGPREFNGIHNIFLNSNHIVIDDASKVLIFDKEGNFIWSTSFPIDDRYVASYFNEQFLRVAESYIFRDSTYYVYDIYNQTGNLVKEAIPSVSISLKKDSQWRLSYKCKEINPVYIYQNQLHVREYLNDTVYTINGLNQFIPKYVLNLGKYKITPEIQADIKNFENHINNKVVITEIAETSNKLLMHYFYKWKFHSCYYDKKERKVYKFASDGFPNDYDGGIDFLNMYPIYGQKNNYIRTCFQAGEFIDKGEKCLSKKRPAKGPKSAVNRFKDLVMKKVDAEDNPVLMIVKLKD</sequence>
<dbReference type="EMBL" id="JAKZMM010000002">
    <property type="protein sequence ID" value="MCJ2379244.1"/>
    <property type="molecule type" value="Genomic_DNA"/>
</dbReference>
<evidence type="ECO:0000313" key="2">
    <source>
        <dbReference type="Proteomes" id="UP001165444"/>
    </source>
</evidence>
<dbReference type="SUPFAM" id="SSF101908">
    <property type="entry name" value="Putative isomerase YbhE"/>
    <property type="match status" value="1"/>
</dbReference>
<accession>A0ABT0BWT9</accession>
<keyword evidence="2" id="KW-1185">Reference proteome</keyword>
<reference evidence="1 2" key="1">
    <citation type="submission" date="2022-03" db="EMBL/GenBank/DDBJ databases">
        <title>Parabacteroides sp. nov. isolated from swine feces.</title>
        <authorList>
            <person name="Bak J.E."/>
        </authorList>
    </citation>
    <scope>NUCLEOTIDE SEQUENCE [LARGE SCALE GENOMIC DNA]</scope>
    <source>
        <strain evidence="1 2">AGMB00274</strain>
    </source>
</reference>
<protein>
    <submittedName>
        <fullName evidence="1">6-bladed beta-propeller</fullName>
    </submittedName>
</protein>
<comment type="caution">
    <text evidence="1">The sequence shown here is derived from an EMBL/GenBank/DDBJ whole genome shotgun (WGS) entry which is preliminary data.</text>
</comment>
<proteinExistence type="predicted"/>
<dbReference type="RefSeq" id="WP_243323079.1">
    <property type="nucleotide sequence ID" value="NZ_JAKZMM010000002.1"/>
</dbReference>
<gene>
    <name evidence="1" type="ORF">MUN53_01195</name>
</gene>